<dbReference type="InterPro" id="IPR050194">
    <property type="entry name" value="Glycosyltransferase_grp1"/>
</dbReference>
<reference evidence="4" key="2">
    <citation type="submission" date="2023-01" db="EMBL/GenBank/DDBJ databases">
        <title>Human gut microbiome strain richness.</title>
        <authorList>
            <person name="Chen-Liaw A."/>
        </authorList>
    </citation>
    <scope>NUCLEOTIDE SEQUENCE</scope>
    <source>
        <strain evidence="4">1001283st1_G1_1001283B150217_161031</strain>
    </source>
</reference>
<name>A0A175A5L9_9FIRM</name>
<dbReference type="PANTHER" id="PTHR45947">
    <property type="entry name" value="SULFOQUINOVOSYL TRANSFERASE SQD2"/>
    <property type="match status" value="1"/>
</dbReference>
<evidence type="ECO:0000313" key="5">
    <source>
        <dbReference type="Proteomes" id="UP000095662"/>
    </source>
</evidence>
<dbReference type="GO" id="GO:0016757">
    <property type="term" value="F:glycosyltransferase activity"/>
    <property type="evidence" value="ECO:0007669"/>
    <property type="project" value="UniProtKB-KW"/>
</dbReference>
<dbReference type="SUPFAM" id="SSF53756">
    <property type="entry name" value="UDP-Glycosyltransferase/glycogen phosphorylase"/>
    <property type="match status" value="1"/>
</dbReference>
<dbReference type="OrthoDB" id="9802525at2"/>
<keyword evidence="3" id="KW-0328">Glycosyltransferase</keyword>
<dbReference type="Gene3D" id="3.40.50.2000">
    <property type="entry name" value="Glycogen Phosphorylase B"/>
    <property type="match status" value="2"/>
</dbReference>
<protein>
    <submittedName>
        <fullName evidence="4">Glycosyltransferase</fullName>
    </submittedName>
    <submittedName>
        <fullName evidence="3">Lipopolysaccharide core biosynthesis protein rfaG</fullName>
        <ecNumber evidence="3">2.4.-.-</ecNumber>
    </submittedName>
</protein>
<dbReference type="InterPro" id="IPR028098">
    <property type="entry name" value="Glyco_trans_4-like_N"/>
</dbReference>
<proteinExistence type="predicted"/>
<dbReference type="AlphaFoldDB" id="A0A175A5L9"/>
<feature type="domain" description="Glycosyltransferase subfamily 4-like N-terminal" evidence="2">
    <location>
        <begin position="43"/>
        <end position="140"/>
    </location>
</feature>
<dbReference type="EC" id="2.4.-.-" evidence="3"/>
<dbReference type="EMBL" id="JAQLXW010000003">
    <property type="protein sequence ID" value="MDB8002965.1"/>
    <property type="molecule type" value="Genomic_DNA"/>
</dbReference>
<dbReference type="Pfam" id="PF00534">
    <property type="entry name" value="Glycos_transf_1"/>
    <property type="match status" value="1"/>
</dbReference>
<dbReference type="STRING" id="39492.ERS852540_02189"/>
<gene>
    <name evidence="3" type="primary">rfaG</name>
    <name evidence="3" type="ORF">ERS852540_02189</name>
    <name evidence="4" type="ORF">PNE09_02665</name>
</gene>
<evidence type="ECO:0000259" key="2">
    <source>
        <dbReference type="Pfam" id="PF13439"/>
    </source>
</evidence>
<dbReference type="Proteomes" id="UP000095662">
    <property type="component" value="Unassembled WGS sequence"/>
</dbReference>
<keyword evidence="3" id="KW-0808">Transferase</keyword>
<dbReference type="InterPro" id="IPR001296">
    <property type="entry name" value="Glyco_trans_1"/>
</dbReference>
<reference evidence="3 5" key="1">
    <citation type="submission" date="2015-09" db="EMBL/GenBank/DDBJ databases">
        <authorList>
            <consortium name="Pathogen Informatics"/>
        </authorList>
    </citation>
    <scope>NUCLEOTIDE SEQUENCE [LARGE SCALE GENOMIC DNA]</scope>
    <source>
        <strain evidence="3 5">2789STDY5834928</strain>
    </source>
</reference>
<organism evidence="3 5">
    <name type="scientific">[Eubacterium] siraeum</name>
    <dbReference type="NCBI Taxonomy" id="39492"/>
    <lineage>
        <taxon>Bacteria</taxon>
        <taxon>Bacillati</taxon>
        <taxon>Bacillota</taxon>
        <taxon>Clostridia</taxon>
        <taxon>Eubacteriales</taxon>
        <taxon>Oscillospiraceae</taxon>
        <taxon>Oscillospiraceae incertae sedis</taxon>
    </lineage>
</organism>
<evidence type="ECO:0000259" key="1">
    <source>
        <dbReference type="Pfam" id="PF00534"/>
    </source>
</evidence>
<dbReference type="EMBL" id="CZBY01000021">
    <property type="protein sequence ID" value="CUQ90720.1"/>
    <property type="molecule type" value="Genomic_DNA"/>
</dbReference>
<sequence length="334" mass="37900">MKVLLFSEGMNLIKISGLGRAIMHQQRAMELNGIEYTLDPKDSYDVVHINTLGLKSKHLAKKAKKAGKRVVYHAHSTQEDFRNSFIGSNLISGLFKKWICSCYRRGDVIVTPTEYSKSLIRGYGLTAPIYAVSNGIDLARYEPKENDREAFRKKFGLKDDDKVVISVGLYFERKGLLDFVQMAKDMPDYKFIWFGKTPLYSVPHKIRKAVKTKLPNLTFAGYVQPDELKQAYVGCDVYIFPTLEETEGIVLLEALAAKANVIVRDIPVFDWLNGGTDCYKAKDKDEFERMIKEIYEGKLPSLRENGRKAVENMDIKKIGEKLVKIYNGTAEGGD</sequence>
<dbReference type="Pfam" id="PF13439">
    <property type="entry name" value="Glyco_transf_4"/>
    <property type="match status" value="1"/>
</dbReference>
<evidence type="ECO:0000313" key="4">
    <source>
        <dbReference type="EMBL" id="MDB8002965.1"/>
    </source>
</evidence>
<dbReference type="PANTHER" id="PTHR45947:SF3">
    <property type="entry name" value="SULFOQUINOVOSYL TRANSFERASE SQD2"/>
    <property type="match status" value="1"/>
</dbReference>
<accession>A0A175A5L9</accession>
<feature type="domain" description="Glycosyl transferase family 1" evidence="1">
    <location>
        <begin position="147"/>
        <end position="307"/>
    </location>
</feature>
<evidence type="ECO:0000313" key="3">
    <source>
        <dbReference type="EMBL" id="CUQ90720.1"/>
    </source>
</evidence>
<dbReference type="Proteomes" id="UP001210809">
    <property type="component" value="Unassembled WGS sequence"/>
</dbReference>